<dbReference type="GeneID" id="85451586"/>
<evidence type="ECO:0000313" key="2">
    <source>
        <dbReference type="EMBL" id="KAK1659211.1"/>
    </source>
</evidence>
<keyword evidence="3" id="KW-1185">Reference proteome</keyword>
<name>A0AAJ0A9V0_9PEZI</name>
<proteinExistence type="predicted"/>
<gene>
    <name evidence="2" type="ORF">BDP55DRAFT_363368</name>
</gene>
<accession>A0AAJ0A9V0</accession>
<organism evidence="2 3">
    <name type="scientific">Colletotrichum godetiae</name>
    <dbReference type="NCBI Taxonomy" id="1209918"/>
    <lineage>
        <taxon>Eukaryota</taxon>
        <taxon>Fungi</taxon>
        <taxon>Dikarya</taxon>
        <taxon>Ascomycota</taxon>
        <taxon>Pezizomycotina</taxon>
        <taxon>Sordariomycetes</taxon>
        <taxon>Hypocreomycetidae</taxon>
        <taxon>Glomerellales</taxon>
        <taxon>Glomerellaceae</taxon>
        <taxon>Colletotrichum</taxon>
        <taxon>Colletotrichum acutatum species complex</taxon>
    </lineage>
</organism>
<comment type="caution">
    <text evidence="2">The sequence shown here is derived from an EMBL/GenBank/DDBJ whole genome shotgun (WGS) entry which is preliminary data.</text>
</comment>
<reference evidence="2" key="1">
    <citation type="submission" date="2021-06" db="EMBL/GenBank/DDBJ databases">
        <title>Comparative genomics, transcriptomics and evolutionary studies reveal genomic signatures of adaptation to plant cell wall in hemibiotrophic fungi.</title>
        <authorList>
            <consortium name="DOE Joint Genome Institute"/>
            <person name="Baroncelli R."/>
            <person name="Diaz J.F."/>
            <person name="Benocci T."/>
            <person name="Peng M."/>
            <person name="Battaglia E."/>
            <person name="Haridas S."/>
            <person name="Andreopoulos W."/>
            <person name="Labutti K."/>
            <person name="Pangilinan J."/>
            <person name="Floch G.L."/>
            <person name="Makela M.R."/>
            <person name="Henrissat B."/>
            <person name="Grigoriev I.V."/>
            <person name="Crouch J.A."/>
            <person name="De Vries R.P."/>
            <person name="Sukno S.A."/>
            <person name="Thon M.R."/>
        </authorList>
    </citation>
    <scope>NUCLEOTIDE SEQUENCE</scope>
    <source>
        <strain evidence="2">CBS 193.32</strain>
    </source>
</reference>
<dbReference type="AlphaFoldDB" id="A0AAJ0A9V0"/>
<dbReference type="EMBL" id="JAHMHR010000063">
    <property type="protein sequence ID" value="KAK1659211.1"/>
    <property type="molecule type" value="Genomic_DNA"/>
</dbReference>
<sequence length="361" mass="40107">MRNAYSSSYPPEDELLRSFSDQLTCHFHTSTPSYLPAHPRTAKMARVKAEQPTGNNGPVNGRDQQHRGGRGRGRGGGQQGRMHRTIAPWSARDDYALRRRSPTPRRRSPAPQPWVSLGGLHDNLEKWMRNGERDKTLAEWGLGPGDYDILEDRVLAAIAVKWPDATVALLYDKAQEARDSVYRRLEGQGKVRISLEASDWLVLASLWTIMNKALSPVNRKYPFEHTYEQIRSFDTGAMDNQYAFYFKKCERLRAQNAPTATAAPIARRPMTSVPAAGSYIIGEQARMQPAWMAPPPPHPSTQNGFCNGNHGGPCVPMPQLGTWVMGGGMGQPITHGGTAGHFYPAPQHHRGAQPGPAMTYY</sequence>
<dbReference type="RefSeq" id="XP_060423975.1">
    <property type="nucleotide sequence ID" value="XM_060567060.1"/>
</dbReference>
<evidence type="ECO:0000256" key="1">
    <source>
        <dbReference type="SAM" id="MobiDB-lite"/>
    </source>
</evidence>
<feature type="compositionally biased region" description="Basic residues" evidence="1">
    <location>
        <begin position="98"/>
        <end position="108"/>
    </location>
</feature>
<protein>
    <submittedName>
        <fullName evidence="2">Uncharacterized protein</fullName>
    </submittedName>
</protein>
<evidence type="ECO:0000313" key="3">
    <source>
        <dbReference type="Proteomes" id="UP001224890"/>
    </source>
</evidence>
<feature type="region of interest" description="Disordered" evidence="1">
    <location>
        <begin position="30"/>
        <end position="117"/>
    </location>
</feature>
<dbReference type="Proteomes" id="UP001224890">
    <property type="component" value="Unassembled WGS sequence"/>
</dbReference>